<dbReference type="Proteomes" id="UP001044222">
    <property type="component" value="Chromosome 17"/>
</dbReference>
<feature type="domain" description="Aldehyde dehydrogenase" evidence="1">
    <location>
        <begin position="51"/>
        <end position="480"/>
    </location>
</feature>
<feature type="domain" description="Aldehyde dehydrogenase" evidence="1">
    <location>
        <begin position="538"/>
        <end position="763"/>
    </location>
</feature>
<organism evidence="2 3">
    <name type="scientific">Anguilla anguilla</name>
    <name type="common">European freshwater eel</name>
    <name type="synonym">Muraena anguilla</name>
    <dbReference type="NCBI Taxonomy" id="7936"/>
    <lineage>
        <taxon>Eukaryota</taxon>
        <taxon>Metazoa</taxon>
        <taxon>Chordata</taxon>
        <taxon>Craniata</taxon>
        <taxon>Vertebrata</taxon>
        <taxon>Euteleostomi</taxon>
        <taxon>Actinopterygii</taxon>
        <taxon>Neopterygii</taxon>
        <taxon>Teleostei</taxon>
        <taxon>Anguilliformes</taxon>
        <taxon>Anguillidae</taxon>
        <taxon>Anguilla</taxon>
    </lineage>
</organism>
<protein>
    <recommendedName>
        <fullName evidence="1">Aldehyde dehydrogenase domain-containing protein</fullName>
    </recommendedName>
</protein>
<name>A0A9D3LL56_ANGAN</name>
<dbReference type="EMBL" id="JAFIRN010000017">
    <property type="protein sequence ID" value="KAG5832311.1"/>
    <property type="molecule type" value="Genomic_DNA"/>
</dbReference>
<reference evidence="2" key="1">
    <citation type="submission" date="2021-01" db="EMBL/GenBank/DDBJ databases">
        <title>A chromosome-scale assembly of European eel, Anguilla anguilla.</title>
        <authorList>
            <person name="Henkel C."/>
            <person name="Jong-Raadsen S.A."/>
            <person name="Dufour S."/>
            <person name="Weltzien F.-A."/>
            <person name="Palstra A.P."/>
            <person name="Pelster B."/>
            <person name="Spaink H.P."/>
            <person name="Van Den Thillart G.E."/>
            <person name="Jansen H."/>
            <person name="Zahm M."/>
            <person name="Klopp C."/>
            <person name="Cedric C."/>
            <person name="Louis A."/>
            <person name="Berthelot C."/>
            <person name="Parey E."/>
            <person name="Roest Crollius H."/>
            <person name="Montfort J."/>
            <person name="Robinson-Rechavi M."/>
            <person name="Bucao C."/>
            <person name="Bouchez O."/>
            <person name="Gislard M."/>
            <person name="Lluch J."/>
            <person name="Milhes M."/>
            <person name="Lampietro C."/>
            <person name="Lopez Roques C."/>
            <person name="Donnadieu C."/>
            <person name="Braasch I."/>
            <person name="Desvignes T."/>
            <person name="Postlethwait J."/>
            <person name="Bobe J."/>
            <person name="Guiguen Y."/>
            <person name="Dirks R."/>
        </authorList>
    </citation>
    <scope>NUCLEOTIDE SEQUENCE</scope>
    <source>
        <strain evidence="2">Tag_6206</strain>
        <tissue evidence="2">Liver</tissue>
    </source>
</reference>
<dbReference type="InterPro" id="IPR016163">
    <property type="entry name" value="Ald_DH_C"/>
</dbReference>
<dbReference type="PANTHER" id="PTHR11699">
    <property type="entry name" value="ALDEHYDE DEHYDROGENASE-RELATED"/>
    <property type="match status" value="1"/>
</dbReference>
<evidence type="ECO:0000313" key="2">
    <source>
        <dbReference type="EMBL" id="KAG5832311.1"/>
    </source>
</evidence>
<dbReference type="Gene3D" id="3.40.605.10">
    <property type="entry name" value="Aldehyde Dehydrogenase, Chain A, domain 1"/>
    <property type="match status" value="2"/>
</dbReference>
<keyword evidence="3" id="KW-1185">Reference proteome</keyword>
<evidence type="ECO:0000313" key="3">
    <source>
        <dbReference type="Proteomes" id="UP001044222"/>
    </source>
</evidence>
<dbReference type="Gene3D" id="3.40.309.10">
    <property type="entry name" value="Aldehyde Dehydrogenase, Chain A, domain 2"/>
    <property type="match status" value="1"/>
</dbReference>
<dbReference type="SUPFAM" id="SSF53720">
    <property type="entry name" value="ALDH-like"/>
    <property type="match status" value="2"/>
</dbReference>
<dbReference type="InterPro" id="IPR016161">
    <property type="entry name" value="Ald_DH/histidinol_DH"/>
</dbReference>
<dbReference type="Pfam" id="PF00171">
    <property type="entry name" value="Aldedh"/>
    <property type="match status" value="2"/>
</dbReference>
<dbReference type="AlphaFoldDB" id="A0A9D3LL56"/>
<dbReference type="InterPro" id="IPR015590">
    <property type="entry name" value="Aldehyde_DH_dom"/>
</dbReference>
<proteinExistence type="predicted"/>
<accession>A0A9D3LL56</accession>
<evidence type="ECO:0000259" key="1">
    <source>
        <dbReference type="Pfam" id="PF00171"/>
    </source>
</evidence>
<sequence length="809" mass="85642">MAGSTNKTVHDIFQSMEYGPASSSTATAQSWLESHSRSLGLFLDGTFVCPSDRQTSTVNDASGQRLWTAVCAAEEDVSLAASSSVGGFKVWNELSCHQRARVFHRFVSSLQRHGQCLTELCELAQAPSSVSALVRLAQYYSGWAQLKDALVPDWTPRCGGCGCVYGVVAVAVSDDCSLYALLLKVLPALAVGNAVIVAAGSGTALPALLTASILREAGLPVGVLNVLTGKDLSLGVRVARDPNVSCVTYTGNKQDGEILSRETAGLGVPLSLSLSTSAICPFIIFDSADIDSAVDGVIEAAFRKKKDWQWILCVQESVWDGVVARLKVRMAGMKCLPLLAESDRPIVDAAVQEAQQQGATVIQPCPPPSSLSLYPPTVLWGVAPSCPCVVSPPAGPLLPTLSFRTATEGITIANHSPHGQAASIWTEDLTLSLECAKSLSVGTVWVNSHSVFDPSLCLSGTKESGNCANGGPAGLFQFLRPALSPSLSRSSPVPVNYAKFGTDGTQPTLPGAPEPADLAHDPRSYLHFVGGRPCKADSGRSVAVLAPGGGVIAYCPDGGRKDVRNAVEAAAKSQPGWKKRSAVSRAQSLYSLAESLELKRRDLALSLQAQTGILLEAAEMEVDLSISRLCDWAAHCDKEGGGVQSLPQSGSALSFPEPMGVMGVVLPDRSPLLSLVSLLGAALAAGNAVVMIPSEKYPLPALEFIQVLQSSAIPEGVVSIITGGRDQLTRALANHSVIQAIWYWGSKEGCQYLQYTCCSPLKSLWLHPEEVGDERGKDGGQDWACFHPSLMEEMWRQATHWKSVWIPTA</sequence>
<gene>
    <name evidence="2" type="ORF">ANANG_G00289760</name>
</gene>
<comment type="caution">
    <text evidence="2">The sequence shown here is derived from an EMBL/GenBank/DDBJ whole genome shotgun (WGS) entry which is preliminary data.</text>
</comment>
<dbReference type="GO" id="GO:0016620">
    <property type="term" value="F:oxidoreductase activity, acting on the aldehyde or oxo group of donors, NAD or NADP as acceptor"/>
    <property type="evidence" value="ECO:0007669"/>
    <property type="project" value="InterPro"/>
</dbReference>
<dbReference type="InterPro" id="IPR016162">
    <property type="entry name" value="Ald_DH_N"/>
</dbReference>